<dbReference type="NCBIfam" id="TIGR00946">
    <property type="entry name" value="2a69"/>
    <property type="match status" value="1"/>
</dbReference>
<dbReference type="OrthoDB" id="1868374at2759"/>
<feature type="compositionally biased region" description="Polar residues" evidence="9">
    <location>
        <begin position="351"/>
        <end position="364"/>
    </location>
</feature>
<dbReference type="GO" id="GO:0009734">
    <property type="term" value="P:auxin-activated signaling pathway"/>
    <property type="evidence" value="ECO:0007669"/>
    <property type="project" value="UniProtKB-UniRule"/>
</dbReference>
<dbReference type="GO" id="GO:0005783">
    <property type="term" value="C:endoplasmic reticulum"/>
    <property type="evidence" value="ECO:0007669"/>
    <property type="project" value="TreeGrafter"/>
</dbReference>
<keyword evidence="11" id="KW-1185">Reference proteome</keyword>
<dbReference type="Pfam" id="PF03547">
    <property type="entry name" value="Mem_trans"/>
    <property type="match status" value="1"/>
</dbReference>
<organism evidence="10 11">
    <name type="scientific">Carnegiea gigantea</name>
    <dbReference type="NCBI Taxonomy" id="171969"/>
    <lineage>
        <taxon>Eukaryota</taxon>
        <taxon>Viridiplantae</taxon>
        <taxon>Streptophyta</taxon>
        <taxon>Embryophyta</taxon>
        <taxon>Tracheophyta</taxon>
        <taxon>Spermatophyta</taxon>
        <taxon>Magnoliopsida</taxon>
        <taxon>eudicotyledons</taxon>
        <taxon>Gunneridae</taxon>
        <taxon>Pentapetalae</taxon>
        <taxon>Caryophyllales</taxon>
        <taxon>Cactineae</taxon>
        <taxon>Cactaceae</taxon>
        <taxon>Cactoideae</taxon>
        <taxon>Echinocereeae</taxon>
        <taxon>Carnegiea</taxon>
    </lineage>
</organism>
<dbReference type="GO" id="GO:0009926">
    <property type="term" value="P:auxin polar transport"/>
    <property type="evidence" value="ECO:0007669"/>
    <property type="project" value="TreeGrafter"/>
</dbReference>
<keyword evidence="3 8" id="KW-0813">Transport</keyword>
<dbReference type="InterPro" id="IPR014024">
    <property type="entry name" value="Auxin_eff_plant"/>
</dbReference>
<comment type="similarity">
    <text evidence="2 8">Belongs to the auxin efflux carrier (TC 2.A.69.1) family.</text>
</comment>
<evidence type="ECO:0000256" key="7">
    <source>
        <dbReference type="ARBA" id="ARBA00023294"/>
    </source>
</evidence>
<dbReference type="GO" id="GO:0005886">
    <property type="term" value="C:plasma membrane"/>
    <property type="evidence" value="ECO:0007669"/>
    <property type="project" value="TreeGrafter"/>
</dbReference>
<keyword evidence="7 8" id="KW-0927">Auxin signaling pathway</keyword>
<sequence length="575" mass="62766">MISGTDLYHVITAMVPLYVAMFLAYASRKWWKIFTPEQCSGINRFVALFSVPLLSFDFISSNNPYAMNLRFILADTLQKIISLIALFIWANFIPGGSLDWSITLFSLSTLPNTLVMGIPLLKSMYGDFSAALMAQVVALQALVWTTVLLILFECRAAKILINEQFHGIGGSIGSIKVGSDVHSLDGREPLEAETELGEDGKVHMKLRKSSSCSSASLSRFSHMSNVEIYSLLSIRNPGSKGSSFANIELSSSVNEKGLHDDDDTGKDPQFVVRSLSTSCLPVFRVGGPNKAAIADCGHYFEGLSQHTDVDYQDSRKNELGSGHRLCVNKAYGQGPTTPSLGSSSILSKACSQWESTSRPNTNGAQDGPPLSKLGSRSMRSQPTPVAEGEPRPTSKPPARVMTELILVMVWRKLVRNPNTYSVFNIDAFFHFYCRFHIKLPKIVADSIQILSKTGLGMAMFGLGKYILHCENWTCLFMALQPKIIACGKTVAASTMAVRFFVGPALMAATSAAVGIRGALLHLAIVQATLPQAVLSFVFAREYNLHAEIMSTGVIFGMLISLPFTLVYFIVLGLIK</sequence>
<feature type="transmembrane region" description="Helical" evidence="8">
    <location>
        <begin position="551"/>
        <end position="574"/>
    </location>
</feature>
<feature type="transmembrane region" description="Helical" evidence="8">
    <location>
        <begin position="519"/>
        <end position="539"/>
    </location>
</feature>
<accession>A0A9Q1GIK7</accession>
<comment type="function">
    <text evidence="8">May act as a component of the auxin efflux carrier.</text>
</comment>
<comment type="caution">
    <text evidence="8">Lacks conserved residue(s) required for the propagation of feature annotation.</text>
</comment>
<keyword evidence="4 8" id="KW-0812">Transmembrane</keyword>
<keyword evidence="6 8" id="KW-0472">Membrane</keyword>
<evidence type="ECO:0000256" key="3">
    <source>
        <dbReference type="ARBA" id="ARBA00022448"/>
    </source>
</evidence>
<dbReference type="AlphaFoldDB" id="A0A9Q1GIK7"/>
<protein>
    <recommendedName>
        <fullName evidence="8">Auxin efflux carrier component</fullName>
    </recommendedName>
</protein>
<evidence type="ECO:0000256" key="4">
    <source>
        <dbReference type="ARBA" id="ARBA00022692"/>
    </source>
</evidence>
<dbReference type="EMBL" id="JAKOGI010004280">
    <property type="protein sequence ID" value="KAJ8419851.1"/>
    <property type="molecule type" value="Genomic_DNA"/>
</dbReference>
<dbReference type="InterPro" id="IPR004776">
    <property type="entry name" value="Mem_transp_PIN-like"/>
</dbReference>
<evidence type="ECO:0000313" key="10">
    <source>
        <dbReference type="EMBL" id="KAJ8419851.1"/>
    </source>
</evidence>
<dbReference type="PANTHER" id="PTHR31752:SF44">
    <property type="entry name" value="AUXIN EFFLUX CARRIER COMPONENT"/>
    <property type="match status" value="1"/>
</dbReference>
<evidence type="ECO:0000256" key="1">
    <source>
        <dbReference type="ARBA" id="ARBA00004141"/>
    </source>
</evidence>
<evidence type="ECO:0000256" key="8">
    <source>
        <dbReference type="RuleBase" id="RU362108"/>
    </source>
</evidence>
<feature type="transmembrane region" description="Helical" evidence="8">
    <location>
        <begin position="7"/>
        <end position="26"/>
    </location>
</feature>
<evidence type="ECO:0000256" key="9">
    <source>
        <dbReference type="SAM" id="MobiDB-lite"/>
    </source>
</evidence>
<feature type="transmembrane region" description="Helical" evidence="8">
    <location>
        <begin position="128"/>
        <end position="152"/>
    </location>
</feature>
<evidence type="ECO:0000256" key="5">
    <source>
        <dbReference type="ARBA" id="ARBA00022989"/>
    </source>
</evidence>
<evidence type="ECO:0000256" key="2">
    <source>
        <dbReference type="ARBA" id="ARBA00009177"/>
    </source>
</evidence>
<evidence type="ECO:0000256" key="6">
    <source>
        <dbReference type="ARBA" id="ARBA00023136"/>
    </source>
</evidence>
<evidence type="ECO:0000313" key="11">
    <source>
        <dbReference type="Proteomes" id="UP001153076"/>
    </source>
</evidence>
<feature type="region of interest" description="Disordered" evidence="9">
    <location>
        <begin position="351"/>
        <end position="396"/>
    </location>
</feature>
<feature type="transmembrane region" description="Helical" evidence="8">
    <location>
        <begin position="490"/>
        <end position="512"/>
    </location>
</feature>
<reference evidence="10" key="1">
    <citation type="submission" date="2022-04" db="EMBL/GenBank/DDBJ databases">
        <title>Carnegiea gigantea Genome sequencing and assembly v2.</title>
        <authorList>
            <person name="Copetti D."/>
            <person name="Sanderson M.J."/>
            <person name="Burquez A."/>
            <person name="Wojciechowski M.F."/>
        </authorList>
    </citation>
    <scope>NUCLEOTIDE SEQUENCE</scope>
    <source>
        <strain evidence="10">SGP5-SGP5p</strain>
        <tissue evidence="10">Aerial part</tissue>
    </source>
</reference>
<gene>
    <name evidence="10" type="ORF">Cgig2_030943</name>
</gene>
<name>A0A9Q1GIK7_9CARY</name>
<dbReference type="GO" id="GO:0010329">
    <property type="term" value="F:auxin efflux transmembrane transporter activity"/>
    <property type="evidence" value="ECO:0007669"/>
    <property type="project" value="TreeGrafter"/>
</dbReference>
<comment type="subcellular location">
    <subcellularLocation>
        <location evidence="1 8">Membrane</location>
        <topology evidence="1 8">Multi-pass membrane protein</topology>
    </subcellularLocation>
</comment>
<dbReference type="InterPro" id="IPR051107">
    <property type="entry name" value="Auxin_Efflux_Carrier"/>
</dbReference>
<proteinExistence type="inferred from homology"/>
<feature type="transmembrane region" description="Helical" evidence="8">
    <location>
        <begin position="41"/>
        <end position="59"/>
    </location>
</feature>
<comment type="caution">
    <text evidence="10">The sequence shown here is derived from an EMBL/GenBank/DDBJ whole genome shotgun (WGS) entry which is preliminary data.</text>
</comment>
<dbReference type="PANTHER" id="PTHR31752">
    <property type="entry name" value="AUXIN EFFLUX CARRIER COMPONENT 1B-RELATED"/>
    <property type="match status" value="1"/>
</dbReference>
<dbReference type="Proteomes" id="UP001153076">
    <property type="component" value="Unassembled WGS sequence"/>
</dbReference>
<keyword evidence="5 8" id="KW-1133">Transmembrane helix</keyword>